<protein>
    <recommendedName>
        <fullName evidence="1">pyridoxal kinase</fullName>
        <ecNumber evidence="1">2.7.1.35</ecNumber>
    </recommendedName>
</protein>
<dbReference type="Proteomes" id="UP000051181">
    <property type="component" value="Unassembled WGS sequence"/>
</dbReference>
<accession>A0A0R1EZJ4</accession>
<dbReference type="GO" id="GO:0005829">
    <property type="term" value="C:cytosol"/>
    <property type="evidence" value="ECO:0007669"/>
    <property type="project" value="TreeGrafter"/>
</dbReference>
<evidence type="ECO:0000256" key="3">
    <source>
        <dbReference type="ARBA" id="ARBA00022741"/>
    </source>
</evidence>
<dbReference type="GO" id="GO:0008478">
    <property type="term" value="F:pyridoxal kinase activity"/>
    <property type="evidence" value="ECO:0007669"/>
    <property type="project" value="UniProtKB-EC"/>
</dbReference>
<evidence type="ECO:0000256" key="4">
    <source>
        <dbReference type="ARBA" id="ARBA00022777"/>
    </source>
</evidence>
<dbReference type="EMBL" id="AZCN01000061">
    <property type="protein sequence ID" value="KRK14952.1"/>
    <property type="molecule type" value="Genomic_DNA"/>
</dbReference>
<reference evidence="7 8" key="1">
    <citation type="journal article" date="2015" name="Genome Announc.">
        <title>Expanding the biotechnology potential of lactobacilli through comparative genomics of 213 strains and associated genera.</title>
        <authorList>
            <person name="Sun Z."/>
            <person name="Harris H.M."/>
            <person name="McCann A."/>
            <person name="Guo C."/>
            <person name="Argimon S."/>
            <person name="Zhang W."/>
            <person name="Yang X."/>
            <person name="Jeffery I.B."/>
            <person name="Cooney J.C."/>
            <person name="Kagawa T.F."/>
            <person name="Liu W."/>
            <person name="Song Y."/>
            <person name="Salvetti E."/>
            <person name="Wrobel A."/>
            <person name="Rasinkangas P."/>
            <person name="Parkhill J."/>
            <person name="Rea M.C."/>
            <person name="O'Sullivan O."/>
            <person name="Ritari J."/>
            <person name="Douillard F.P."/>
            <person name="Paul Ross R."/>
            <person name="Yang R."/>
            <person name="Briner A.E."/>
            <person name="Felis G.E."/>
            <person name="de Vos W.M."/>
            <person name="Barrangou R."/>
            <person name="Klaenhammer T.R."/>
            <person name="Caufield P.W."/>
            <person name="Cui Y."/>
            <person name="Zhang H."/>
            <person name="O'Toole P.W."/>
        </authorList>
    </citation>
    <scope>NUCLEOTIDE SEQUENCE [LARGE SCALE GENOMIC DNA]</scope>
    <source>
        <strain evidence="7 8">DSM 20001</strain>
    </source>
</reference>
<dbReference type="InterPro" id="IPR004625">
    <property type="entry name" value="PyrdxlKinase"/>
</dbReference>
<evidence type="ECO:0000259" key="6">
    <source>
        <dbReference type="Pfam" id="PF08543"/>
    </source>
</evidence>
<dbReference type="PANTHER" id="PTHR10534:SF2">
    <property type="entry name" value="PYRIDOXAL KINASE"/>
    <property type="match status" value="1"/>
</dbReference>
<dbReference type="PANTHER" id="PTHR10534">
    <property type="entry name" value="PYRIDOXAL KINASE"/>
    <property type="match status" value="1"/>
</dbReference>
<dbReference type="GO" id="GO:0005524">
    <property type="term" value="F:ATP binding"/>
    <property type="evidence" value="ECO:0007669"/>
    <property type="project" value="UniProtKB-KW"/>
</dbReference>
<dbReference type="InterPro" id="IPR029056">
    <property type="entry name" value="Ribokinase-like"/>
</dbReference>
<feature type="domain" description="Pyridoxamine kinase/Phosphomethylpyrimidine kinase" evidence="6">
    <location>
        <begin position="88"/>
        <end position="259"/>
    </location>
</feature>
<keyword evidence="3" id="KW-0547">Nucleotide-binding</keyword>
<name>A0A0R1EZJ4_9LACO</name>
<keyword evidence="4 7" id="KW-0418">Kinase</keyword>
<sequence>MMRQNKNSLPVAPLLVAQDLSAIGSLSLQVALPILSAFDLPLAALPTNLFSTQTEGFNPPAAAKIAPWLLATFHHWQQQKLTFSGLLLGYLGTNDLVAIIQQLVARQSLPTIIFDPVMADQNALYPDLPADYPYHLAKLLPYATVITPNLTEAQLLTGITVGTTPTQNEQYQLLKALEQKLSAHGHAVITSVVQQQQIGCIWLTHGRLQFSGYPRLPGHFYGSGDVLTALLTGFLQHGEGLPTAIKYAVNGTFLALQQTAHSQRERRYGIILSDLLFATGQYLRGGQFLTK</sequence>
<dbReference type="EC" id="2.7.1.35" evidence="1"/>
<comment type="caution">
    <text evidence="7">The sequence shown here is derived from an EMBL/GenBank/DDBJ whole genome shotgun (WGS) entry which is preliminary data.</text>
</comment>
<evidence type="ECO:0000313" key="7">
    <source>
        <dbReference type="EMBL" id="KRK14952.1"/>
    </source>
</evidence>
<organism evidence="7 8">
    <name type="scientific">Loigolactobacillus coryniformis subsp. coryniformis KCTC 3167 = DSM 20001</name>
    <dbReference type="NCBI Taxonomy" id="913848"/>
    <lineage>
        <taxon>Bacteria</taxon>
        <taxon>Bacillati</taxon>
        <taxon>Bacillota</taxon>
        <taxon>Bacilli</taxon>
        <taxon>Lactobacillales</taxon>
        <taxon>Lactobacillaceae</taxon>
        <taxon>Loigolactobacillus</taxon>
    </lineage>
</organism>
<dbReference type="PATRIC" id="fig|913848.6.peg.2069"/>
<keyword evidence="2" id="KW-0808">Transferase</keyword>
<keyword evidence="5" id="KW-0067">ATP-binding</keyword>
<dbReference type="Gene3D" id="3.40.1190.20">
    <property type="match status" value="1"/>
</dbReference>
<evidence type="ECO:0000256" key="5">
    <source>
        <dbReference type="ARBA" id="ARBA00022840"/>
    </source>
</evidence>
<dbReference type="Pfam" id="PF08543">
    <property type="entry name" value="Phos_pyr_kin"/>
    <property type="match status" value="1"/>
</dbReference>
<dbReference type="AlphaFoldDB" id="A0A0R1EZJ4"/>
<evidence type="ECO:0000256" key="1">
    <source>
        <dbReference type="ARBA" id="ARBA00012104"/>
    </source>
</evidence>
<dbReference type="eggNOG" id="COG2240">
    <property type="taxonomic scope" value="Bacteria"/>
</dbReference>
<evidence type="ECO:0000256" key="2">
    <source>
        <dbReference type="ARBA" id="ARBA00022679"/>
    </source>
</evidence>
<gene>
    <name evidence="7" type="ORF">FD22_GL002027</name>
</gene>
<proteinExistence type="predicted"/>
<evidence type="ECO:0000313" key="8">
    <source>
        <dbReference type="Proteomes" id="UP000051181"/>
    </source>
</evidence>
<dbReference type="GO" id="GO:0009443">
    <property type="term" value="P:pyridoxal 5'-phosphate salvage"/>
    <property type="evidence" value="ECO:0007669"/>
    <property type="project" value="InterPro"/>
</dbReference>
<dbReference type="InterPro" id="IPR013749">
    <property type="entry name" value="PM/HMP-P_kinase-1"/>
</dbReference>
<dbReference type="SUPFAM" id="SSF53613">
    <property type="entry name" value="Ribokinase-like"/>
    <property type="match status" value="1"/>
</dbReference>